<sequence>MPFLKNLRVLTQLMLGFSVVTVLMIGLGGFSLFEIGAENNHVLQLRDNWLPSVRSSLQMQAGLRDIRLAEYRLATAQTPAEIQDAESQSEARIASYSRAVAEYEKLISEPEEKAAFADIQMLMPQYMQIDQQIHALAKESKGADAMSLLKGPATTIRSAIEKDIATIVDVNVAGSVREGTAAGQAYSHAVALVIGLIVAASAIALALALLIARGLARQLGGEPRDAAALASDIAAGNLRTAVQLKAGDRSSLLFSLGVMKDQLTTIVRGIQTSSESISVAAGEIAQGNTDLSQRTEEQAASLEETASSMEELTSTVRHNADNARQATTLASTASEIAQRGGDVVRRVVETMHGISGSSAKMSEIIAVIEGIAFQTNILALNAAVEAARAGEQGRGFAVVAGEVRTLAQRSASAAKEIKDLIGESVNRVDEGSRLVGEAGSTISEVVQSVRRVADIVGEISSASEEQRTGIEQVNQAVTQMDQVTQQNAALVEEAAAAAQSMAQQAQGLREAVAVFTIADRGPSASPTVASRSEPRRPPPAVRTPPRATSAETTPVTTANRETVIAADTGASDWQTF</sequence>
<organism evidence="1 2">
    <name type="scientific">Paraburkholderia rhynchosiae</name>
    <dbReference type="NCBI Taxonomy" id="487049"/>
    <lineage>
        <taxon>Bacteria</taxon>
        <taxon>Pseudomonadati</taxon>
        <taxon>Pseudomonadota</taxon>
        <taxon>Betaproteobacteria</taxon>
        <taxon>Burkholderiales</taxon>
        <taxon>Burkholderiaceae</taxon>
        <taxon>Paraburkholderia</taxon>
    </lineage>
</organism>
<proteinExistence type="predicted"/>
<evidence type="ECO:0000313" key="2">
    <source>
        <dbReference type="Proteomes" id="UP001629235"/>
    </source>
</evidence>
<reference evidence="1 2" key="1">
    <citation type="journal article" date="2024" name="Chem. Sci.">
        <title>Discovery of megapolipeptins by genome mining of a Burkholderiales bacteria collection.</title>
        <authorList>
            <person name="Paulo B.S."/>
            <person name="Recchia M.J.J."/>
            <person name="Lee S."/>
            <person name="Fergusson C.H."/>
            <person name="Romanowski S.B."/>
            <person name="Hernandez A."/>
            <person name="Krull N."/>
            <person name="Liu D.Y."/>
            <person name="Cavanagh H."/>
            <person name="Bos A."/>
            <person name="Gray C.A."/>
            <person name="Murphy B.T."/>
            <person name="Linington R.G."/>
            <person name="Eustaquio A.S."/>
        </authorList>
    </citation>
    <scope>NUCLEOTIDE SEQUENCE [LARGE SCALE GENOMIC DNA]</scope>
    <source>
        <strain evidence="1 2">RL18-126-BIB-B</strain>
    </source>
</reference>
<name>A0ACC7NG66_9BURK</name>
<protein>
    <submittedName>
        <fullName evidence="1">Methyl-accepting chemotaxis protein</fullName>
    </submittedName>
</protein>
<comment type="caution">
    <text evidence="1">The sequence shown here is derived from an EMBL/GenBank/DDBJ whole genome shotgun (WGS) entry which is preliminary data.</text>
</comment>
<accession>A0ACC7NG66</accession>
<dbReference type="Proteomes" id="UP001629235">
    <property type="component" value="Unassembled WGS sequence"/>
</dbReference>
<keyword evidence="2" id="KW-1185">Reference proteome</keyword>
<dbReference type="EMBL" id="JAQQDW010000050">
    <property type="protein sequence ID" value="MFM0106236.1"/>
    <property type="molecule type" value="Genomic_DNA"/>
</dbReference>
<gene>
    <name evidence="1" type="ORF">PQR01_22760</name>
</gene>
<evidence type="ECO:0000313" key="1">
    <source>
        <dbReference type="EMBL" id="MFM0106236.1"/>
    </source>
</evidence>